<dbReference type="AlphaFoldDB" id="A0A8S3VA82"/>
<comment type="caution">
    <text evidence="2">The sequence shown here is derived from an EMBL/GenBank/DDBJ whole genome shotgun (WGS) entry which is preliminary data.</text>
</comment>
<name>A0A8S3VA82_MYTED</name>
<keyword evidence="1" id="KW-0472">Membrane</keyword>
<sequence length="159" mass="18336">MQFVLRKEWRKSIRKKPVSSVISTSDIRSETTRITSTIHNEAVELNKLQTGTCDRTNKKPTRSSHNLGNAIRLTISLMIATGVSYIGNMLYVFTKMVQILNHTMYQNHIRPISDIIGRGYFVNNASNPIIFCLLDRTFRHECMKLYGKICPKKKRVSME</sequence>
<accession>A0A8S3VA82</accession>
<protein>
    <submittedName>
        <fullName evidence="2">CCKAR</fullName>
    </submittedName>
</protein>
<organism evidence="2 3">
    <name type="scientific">Mytilus edulis</name>
    <name type="common">Blue mussel</name>
    <dbReference type="NCBI Taxonomy" id="6550"/>
    <lineage>
        <taxon>Eukaryota</taxon>
        <taxon>Metazoa</taxon>
        <taxon>Spiralia</taxon>
        <taxon>Lophotrochozoa</taxon>
        <taxon>Mollusca</taxon>
        <taxon>Bivalvia</taxon>
        <taxon>Autobranchia</taxon>
        <taxon>Pteriomorphia</taxon>
        <taxon>Mytilida</taxon>
        <taxon>Mytiloidea</taxon>
        <taxon>Mytilidae</taxon>
        <taxon>Mytilinae</taxon>
        <taxon>Mytilus</taxon>
    </lineage>
</organism>
<dbReference type="EMBL" id="CAJPWZ010003220">
    <property type="protein sequence ID" value="CAG2254117.1"/>
    <property type="molecule type" value="Genomic_DNA"/>
</dbReference>
<dbReference type="OrthoDB" id="10408069at2759"/>
<keyword evidence="1" id="KW-1133">Transmembrane helix</keyword>
<keyword evidence="1" id="KW-0812">Transmembrane</keyword>
<dbReference type="Gene3D" id="1.20.1070.10">
    <property type="entry name" value="Rhodopsin 7-helix transmembrane proteins"/>
    <property type="match status" value="1"/>
</dbReference>
<proteinExistence type="predicted"/>
<reference evidence="2" key="1">
    <citation type="submission" date="2021-03" db="EMBL/GenBank/DDBJ databases">
        <authorList>
            <person name="Bekaert M."/>
        </authorList>
    </citation>
    <scope>NUCLEOTIDE SEQUENCE</scope>
</reference>
<keyword evidence="3" id="KW-1185">Reference proteome</keyword>
<dbReference type="SUPFAM" id="SSF81321">
    <property type="entry name" value="Family A G protein-coupled receptor-like"/>
    <property type="match status" value="1"/>
</dbReference>
<evidence type="ECO:0000313" key="2">
    <source>
        <dbReference type="EMBL" id="CAG2254117.1"/>
    </source>
</evidence>
<evidence type="ECO:0000313" key="3">
    <source>
        <dbReference type="Proteomes" id="UP000683360"/>
    </source>
</evidence>
<evidence type="ECO:0000256" key="1">
    <source>
        <dbReference type="SAM" id="Phobius"/>
    </source>
</evidence>
<dbReference type="Proteomes" id="UP000683360">
    <property type="component" value="Unassembled WGS sequence"/>
</dbReference>
<gene>
    <name evidence="2" type="ORF">MEDL_65617</name>
</gene>
<feature type="transmembrane region" description="Helical" evidence="1">
    <location>
        <begin position="70"/>
        <end position="94"/>
    </location>
</feature>